<dbReference type="EMBL" id="JAHRHJ020000010">
    <property type="protein sequence ID" value="KAH9299346.1"/>
    <property type="molecule type" value="Genomic_DNA"/>
</dbReference>
<sequence>MRQHCLQNSVTESPSQTITEPNLISSIQSSNKQLSDFDALKGGILLLLRRNGGRMKFKRIPICYRNTFYKVIDAGKKYGCSLENLHEGIGKGKIYEREEKGENVRMIYQ</sequence>
<accession>A0AA38CDJ8</accession>
<evidence type="ECO:0000313" key="2">
    <source>
        <dbReference type="Proteomes" id="UP000824469"/>
    </source>
</evidence>
<comment type="caution">
    <text evidence="1">The sequence shown here is derived from an EMBL/GenBank/DDBJ whole genome shotgun (WGS) entry which is preliminary data.</text>
</comment>
<feature type="non-terminal residue" evidence="1">
    <location>
        <position position="109"/>
    </location>
</feature>
<reference evidence="1 2" key="1">
    <citation type="journal article" date="2021" name="Nat. Plants">
        <title>The Taxus genome provides insights into paclitaxel biosynthesis.</title>
        <authorList>
            <person name="Xiong X."/>
            <person name="Gou J."/>
            <person name="Liao Q."/>
            <person name="Li Y."/>
            <person name="Zhou Q."/>
            <person name="Bi G."/>
            <person name="Li C."/>
            <person name="Du R."/>
            <person name="Wang X."/>
            <person name="Sun T."/>
            <person name="Guo L."/>
            <person name="Liang H."/>
            <person name="Lu P."/>
            <person name="Wu Y."/>
            <person name="Zhang Z."/>
            <person name="Ro D.K."/>
            <person name="Shang Y."/>
            <person name="Huang S."/>
            <person name="Yan J."/>
        </authorList>
    </citation>
    <scope>NUCLEOTIDE SEQUENCE [LARGE SCALE GENOMIC DNA]</scope>
    <source>
        <strain evidence="1">Ta-2019</strain>
    </source>
</reference>
<dbReference type="AlphaFoldDB" id="A0AA38CDJ8"/>
<organism evidence="1 2">
    <name type="scientific">Taxus chinensis</name>
    <name type="common">Chinese yew</name>
    <name type="synonym">Taxus wallichiana var. chinensis</name>
    <dbReference type="NCBI Taxonomy" id="29808"/>
    <lineage>
        <taxon>Eukaryota</taxon>
        <taxon>Viridiplantae</taxon>
        <taxon>Streptophyta</taxon>
        <taxon>Embryophyta</taxon>
        <taxon>Tracheophyta</taxon>
        <taxon>Spermatophyta</taxon>
        <taxon>Pinopsida</taxon>
        <taxon>Pinidae</taxon>
        <taxon>Conifers II</taxon>
        <taxon>Cupressales</taxon>
        <taxon>Taxaceae</taxon>
        <taxon>Taxus</taxon>
    </lineage>
</organism>
<name>A0AA38CDJ8_TAXCH</name>
<dbReference type="Proteomes" id="UP000824469">
    <property type="component" value="Unassembled WGS sequence"/>
</dbReference>
<gene>
    <name evidence="1" type="ORF">KI387_031028</name>
</gene>
<keyword evidence="2" id="KW-1185">Reference proteome</keyword>
<protein>
    <submittedName>
        <fullName evidence="1">Uncharacterized protein</fullName>
    </submittedName>
</protein>
<evidence type="ECO:0000313" key="1">
    <source>
        <dbReference type="EMBL" id="KAH9299346.1"/>
    </source>
</evidence>
<proteinExistence type="predicted"/>